<comment type="caution">
    <text evidence="18">The sequence shown here is derived from an EMBL/GenBank/DDBJ whole genome shotgun (WGS) entry which is preliminary data.</text>
</comment>
<evidence type="ECO:0000256" key="12">
    <source>
        <dbReference type="ARBA" id="ARBA00023136"/>
    </source>
</evidence>
<feature type="non-terminal residue" evidence="18">
    <location>
        <position position="1"/>
    </location>
</feature>
<dbReference type="InterPro" id="IPR015915">
    <property type="entry name" value="Kelch-typ_b-propeller"/>
</dbReference>
<evidence type="ECO:0000259" key="15">
    <source>
        <dbReference type="PROSITE" id="PS50011"/>
    </source>
</evidence>
<name>A0A4U0WLE4_9PEZI</name>
<dbReference type="CDD" id="cd00082">
    <property type="entry name" value="HisKA"/>
    <property type="match status" value="1"/>
</dbReference>
<evidence type="ECO:0000256" key="9">
    <source>
        <dbReference type="ARBA" id="ARBA00022777"/>
    </source>
</evidence>
<dbReference type="InterPro" id="IPR005467">
    <property type="entry name" value="His_kinase_dom"/>
</dbReference>
<feature type="region of interest" description="Disordered" evidence="14">
    <location>
        <begin position="1975"/>
        <end position="2004"/>
    </location>
</feature>
<dbReference type="Gene3D" id="3.30.565.10">
    <property type="entry name" value="Histidine kinase-like ATPase, C-terminal domain"/>
    <property type="match status" value="1"/>
</dbReference>
<dbReference type="SMART" id="SM00220">
    <property type="entry name" value="S_TKc"/>
    <property type="match status" value="1"/>
</dbReference>
<comment type="catalytic activity">
    <reaction evidence="1">
        <text>ATP + protein L-histidine = ADP + protein N-phospho-L-histidine.</text>
        <dbReference type="EC" id="2.7.13.3"/>
    </reaction>
</comment>
<keyword evidence="9" id="KW-0418">Kinase</keyword>
<dbReference type="STRING" id="331657.A0A4U0WLE4"/>
<feature type="region of interest" description="Disordered" evidence="14">
    <location>
        <begin position="67"/>
        <end position="102"/>
    </location>
</feature>
<feature type="domain" description="Protein kinase" evidence="15">
    <location>
        <begin position="102"/>
        <end position="392"/>
    </location>
</feature>
<reference evidence="18 19" key="1">
    <citation type="submission" date="2017-03" db="EMBL/GenBank/DDBJ databases">
        <title>Genomes of endolithic fungi from Antarctica.</title>
        <authorList>
            <person name="Coleine C."/>
            <person name="Masonjones S."/>
            <person name="Stajich J.E."/>
        </authorList>
    </citation>
    <scope>NUCLEOTIDE SEQUENCE [LARGE SCALE GENOMIC DNA]</scope>
    <source>
        <strain evidence="18 19">CCFEE 5187</strain>
    </source>
</reference>
<evidence type="ECO:0000256" key="8">
    <source>
        <dbReference type="ARBA" id="ARBA00022741"/>
    </source>
</evidence>
<dbReference type="SUPFAM" id="SSF47384">
    <property type="entry name" value="Homodimeric domain of signal transducing histidine kinase"/>
    <property type="match status" value="1"/>
</dbReference>
<dbReference type="Gene3D" id="1.10.510.10">
    <property type="entry name" value="Transferase(Phosphotransferase) domain 1"/>
    <property type="match status" value="1"/>
</dbReference>
<dbReference type="InterPro" id="IPR004358">
    <property type="entry name" value="Sig_transdc_His_kin-like_C"/>
</dbReference>
<feature type="compositionally biased region" description="Polar residues" evidence="14">
    <location>
        <begin position="475"/>
        <end position="491"/>
    </location>
</feature>
<feature type="region of interest" description="Disordered" evidence="14">
    <location>
        <begin position="464"/>
        <end position="579"/>
    </location>
</feature>
<dbReference type="InterPro" id="IPR003661">
    <property type="entry name" value="HisK_dim/P_dom"/>
</dbReference>
<dbReference type="Pfam" id="PF00512">
    <property type="entry name" value="HisKA"/>
    <property type="match status" value="1"/>
</dbReference>
<dbReference type="SMART" id="SM00065">
    <property type="entry name" value="GAF"/>
    <property type="match status" value="1"/>
</dbReference>
<keyword evidence="12" id="KW-0472">Membrane</keyword>
<keyword evidence="7" id="KW-0812">Transmembrane</keyword>
<dbReference type="FunFam" id="3.40.50.2300:FF:000285">
    <property type="entry name" value="Putative sensor histidine kinase/response regulator"/>
    <property type="match status" value="1"/>
</dbReference>
<dbReference type="EC" id="2.7.13.3" evidence="3"/>
<evidence type="ECO:0000256" key="13">
    <source>
        <dbReference type="PROSITE-ProRule" id="PRU00169"/>
    </source>
</evidence>
<dbReference type="EMBL" id="NAJN01001359">
    <property type="protein sequence ID" value="TKA63731.1"/>
    <property type="molecule type" value="Genomic_DNA"/>
</dbReference>
<keyword evidence="19" id="KW-1185">Reference proteome</keyword>
<dbReference type="PROSITE" id="PS50110">
    <property type="entry name" value="RESPONSE_REGULATORY"/>
    <property type="match status" value="1"/>
</dbReference>
<dbReference type="Pfam" id="PF01590">
    <property type="entry name" value="GAF"/>
    <property type="match status" value="1"/>
</dbReference>
<dbReference type="Gene3D" id="2.120.10.80">
    <property type="entry name" value="Kelch-type beta propeller"/>
    <property type="match status" value="1"/>
</dbReference>
<dbReference type="SUPFAM" id="SSF55781">
    <property type="entry name" value="GAF domain-like"/>
    <property type="match status" value="1"/>
</dbReference>
<dbReference type="PANTHER" id="PTHR43047">
    <property type="entry name" value="TWO-COMPONENT HISTIDINE PROTEIN KINASE"/>
    <property type="match status" value="1"/>
</dbReference>
<dbReference type="InterPro" id="IPR036890">
    <property type="entry name" value="HATPase_C_sf"/>
</dbReference>
<sequence>REKLKRREGHRMNKTYGPTAESQERLLARLFERLETEVPGYSWDVSVDPFHSSYDNWHIFGTQHIHSDTSPTGTRANSKHSASPTVDTRPQPNRDYSSRSIDGVESTFGKSVRGELRVVARVSRHVLRLEREFKIAKSLIKESDVHFVRPIDFVRLPARQSDETPLVVFIVESPGPNYLRELVEFGPNYFKGKATSDTLGWVVETSPRSLEVEKGGQIPLLPFLDFAVGAVECCEILHTGNRIVHGELRGDAFHFNQETGNVKLINFGSGVRSFEHGLTSAGWSSLSREIGVEHKLQFIAPEQTGRMPAEPDSRTDIYSLGILFWTMLTGEPAFEGNSPLEIMQNLLSRRIPPASDKRMDIPDILSSVIQKMTQKNIDDRYNSTSGLRYDLVRIKDLLSEGDVEGLKAFELGKKDVSCFFNLPSSQIGREEERKTIINIIETTSMKQSQNGPISKKGLFSLGSTSSTLSDGREGLQNQNEDMFSDSTSSADLESRHNSGSGAGPVFLEQAKQHRISQESIVESEASTGDEPAESVRRHVDSKNSVESRGSLVSVDGGYRSTSSQHNTEGSGSGSGAGSLLKTAQRLKRRGRCELIALSGKAGLGKSSLVQSVQIAARSHGYYASAKFDEESLELIQSIVTAKMPIVLIVTYREEESLPTKVRKLLKTATNDISLVIVGIELQPFSEDETAEYVSTTLHRSKDYVLPLVAVIQEKTMGNPFFIREMLSSSEKKGCIYYSWRKSTWEYDLDRIFNEFESQTYGSQINNDFIVKRLQELPLDSQSLLSWASLIGTSFSFGLVKRAMSCDCSKASPPGFVPPPSQDAVLGLQSALSSYVLMPGDDEDTFKWSHDRYMQAAATLMENYSVEEMHFVIAQALMKHYPYDRATSSSQSLFAAENACESGARSSGVYYYKRCLDLLQDDPWDESMPDVHYQETLTLFTRAAECYWFLGQFDAAMKLIQTTFNEAKDPVDKAPSWILLSRIQAVRGDSLGAFQALKQCLADLGIQVQETTWGECDEEFRMVCSKLQATDRDRLLARFPSEDRTLLTMGAVLVEMLSAAFWSDSLLFYQMTLKMINVHLQHGTVPQFGLGYVHLASIAIARFDLIDFGLELGGVAKRLFEDYQDDAYTIGRGQTLHSLFIGHLQGHLKDQLPVLDRAMGATISAGDKILTLLNCGAVAATRLWASHDLQEVEAYVIYTGEEQQHWQWDLRGGVFLTAVRQYCRALQGKTNYDSAATLFCDEEHVPSEYIGWVTQKASNPERPLIIYRSYLLVALVCFGFHKDAVQLGETLLDNMDDIWCMRYVYSNLFYLSLSHLSLIREEPSRQDRDELLNRVASARKKLHLVSSSNNVNYNVWVQILAAEVADVNGDHIEALGRYEAALDHAILHGFILDEALAYELYADALIRGGSTRPARGIMHKCIAAYKSVSAFGKAEHIAEKHEFLLQGAMSHMPVDAACQTEESDMGNTPYRLEQNQNGLAVETSQDRTQAWLTPNTGTEQLKRAEHQGALKGGLSAVGLDMIDLTSILESSQVLSSELQVDRLLAKMTEIILESTGAELCGICVEDEEVGWSIAAVGTPDGVTAYPVSQPLDIVEDQVVRQVNLYVLRFKETVFMHNVLDDERFSNVTASYLKKYPNGKSIIAIPILHGNDVLLGSILVEGPPNSFTDRNITVLRLLVNQISISIANALLFKRLEKVSASNVAMLEVQKRALGQARVSEQKAKDAEAEALRNVQLKEEAAKAKSMFLANVSHELRTPLNGVIGMSELLKSSTLNPEQEGFADSIRVCADTLLSIINDILDFSKLEAGKMQMFSVPLSLTETISEVVRALRYTNVEKGLETIERLDLDRKLLVMGDPVRLHQILMNLLSNAYKFTSRGSVTVKAVIDHEDEKSIAITCSVQDTGIGVTEEQKRKLFLPFSQADSSTARSYGGTGLGLSICKAIVENVMQGRIWLESTPGVGTTVSFSLSFQKVNVKDGKTSQEPDPMAAFTPSSEPNARSSNNRSIDLSRIPRNQLKICIAEDNLINQRIAISFVQKLGFMCEAFGDGQQAVDALARASLEGKPFHLVLMDVQMPVLDGYNATRRIRKHPDPAVREVLVIAMTASAIRGDREKCLEAGMNNYLAKPVRALVLKQILESYLNQPPKPRPNLEQEAIRLAKDVINEEVNNSQVATNGTSQLDVPERPKSERQDNTQVHVPTVDASPKREVTQSIFHDVGLTGDNTLATGAVAPSPYTRPVQQVRFRSTPDVFEDKSDDGEYGDAEDQPTIAAARRTLSDTLPSPQPGFLRPYRFVMLACALAIVVPLLHSTPLLGHAGYATFGAKASVIKRSTPVLEAELVENTLARRAGSPTNVCTRWSHQSAIVNSTLYVYGGRASTQAGQTSDTWNNDFLAMDLTKNWQISSPALTGLPQPSGPPSVSNGYLWSSRTSLFMYGGEFSDRPSASPTPFSLWEYNIPSSSWIEHTSPQTSAGDNSVGDGQPLQRAAEGAGITVPQLGRGFYFGGHVDGYTTAGWQQWIPRVYLKSLTEFTFPGYANSAVNTLSGGKTAGTAGNWRNITQGGLQEQAGFTERADGLLVYVPGFGKQGILLGLAGGTNATFTQMNVIDVYDIANSTWYKQATSGKTPDIRVNPCVTVAAAPDGSSYNVYMYGGQNLIPAGNQTQYND</sequence>
<feature type="region of interest" description="Disordered" evidence="14">
    <location>
        <begin position="2164"/>
        <end position="2194"/>
    </location>
</feature>
<dbReference type="InterPro" id="IPR029016">
    <property type="entry name" value="GAF-like_dom_sf"/>
</dbReference>
<dbReference type="Gene3D" id="3.30.450.40">
    <property type="match status" value="1"/>
</dbReference>
<dbReference type="FunFam" id="3.30.450.40:FF:000044">
    <property type="entry name" value="Putative sensor histidine kinase/response regulator"/>
    <property type="match status" value="1"/>
</dbReference>
<dbReference type="SMART" id="SM00387">
    <property type="entry name" value="HATPase_c"/>
    <property type="match status" value="1"/>
</dbReference>
<feature type="modified residue" description="4-aspartylphosphate" evidence="13">
    <location>
        <position position="2069"/>
    </location>
</feature>
<dbReference type="InterPro" id="IPR036097">
    <property type="entry name" value="HisK_dim/P_sf"/>
</dbReference>
<dbReference type="Gene3D" id="3.40.50.2300">
    <property type="match status" value="1"/>
</dbReference>
<evidence type="ECO:0000256" key="14">
    <source>
        <dbReference type="SAM" id="MobiDB-lite"/>
    </source>
</evidence>
<protein>
    <recommendedName>
        <fullName evidence="3">histidine kinase</fullName>
        <ecNumber evidence="3">2.7.13.3</ecNumber>
    </recommendedName>
</protein>
<keyword evidence="6" id="KW-0808">Transferase</keyword>
<dbReference type="SUPFAM" id="SSF117281">
    <property type="entry name" value="Kelch motif"/>
    <property type="match status" value="1"/>
</dbReference>
<keyword evidence="11" id="KW-1133">Transmembrane helix</keyword>
<feature type="region of interest" description="Disordered" evidence="14">
    <location>
        <begin position="1"/>
        <end position="20"/>
    </location>
</feature>
<comment type="subcellular location">
    <subcellularLocation>
        <location evidence="2">Cell membrane</location>
        <topology evidence="2">Multi-pass membrane protein</topology>
    </subcellularLocation>
</comment>
<evidence type="ECO:0000256" key="10">
    <source>
        <dbReference type="ARBA" id="ARBA00022840"/>
    </source>
</evidence>
<feature type="compositionally biased region" description="Polar residues" evidence="14">
    <location>
        <begin position="559"/>
        <end position="568"/>
    </location>
</feature>
<feature type="non-terminal residue" evidence="18">
    <location>
        <position position="2662"/>
    </location>
</feature>
<dbReference type="SMART" id="SM00448">
    <property type="entry name" value="REC"/>
    <property type="match status" value="1"/>
</dbReference>
<keyword evidence="10" id="KW-0067">ATP-binding</keyword>
<feature type="compositionally biased region" description="Basic and acidic residues" evidence="14">
    <location>
        <begin position="533"/>
        <end position="545"/>
    </location>
</feature>
<dbReference type="PRINTS" id="PR00344">
    <property type="entry name" value="BCTRLSENSOR"/>
</dbReference>
<feature type="domain" description="Histidine kinase" evidence="16">
    <location>
        <begin position="1748"/>
        <end position="1970"/>
    </location>
</feature>
<evidence type="ECO:0000259" key="16">
    <source>
        <dbReference type="PROSITE" id="PS50109"/>
    </source>
</evidence>
<dbReference type="PROSITE" id="PS50011">
    <property type="entry name" value="PROTEIN_KINASE_DOM"/>
    <property type="match status" value="1"/>
</dbReference>
<proteinExistence type="predicted"/>
<keyword evidence="8" id="KW-0547">Nucleotide-binding</keyword>
<dbReference type="InterPro" id="IPR000719">
    <property type="entry name" value="Prot_kinase_dom"/>
</dbReference>
<dbReference type="Pfam" id="PF00069">
    <property type="entry name" value="Pkinase"/>
    <property type="match status" value="1"/>
</dbReference>
<dbReference type="FunFam" id="3.30.565.10:FF:000010">
    <property type="entry name" value="Sensor histidine kinase RcsC"/>
    <property type="match status" value="1"/>
</dbReference>
<feature type="compositionally biased region" description="Polar residues" evidence="14">
    <location>
        <begin position="517"/>
        <end position="526"/>
    </location>
</feature>
<gene>
    <name evidence="18" type="ORF">B0A49_08700</name>
</gene>
<evidence type="ECO:0000256" key="11">
    <source>
        <dbReference type="ARBA" id="ARBA00022989"/>
    </source>
</evidence>
<dbReference type="PANTHER" id="PTHR43047:SF46">
    <property type="entry name" value="HISTIDINE KINASE_RESPONSE REGULATOR, PUTATIVE (AFU_ORTHOLOGUE AFUA_3G12550)-RELATED"/>
    <property type="match status" value="1"/>
</dbReference>
<dbReference type="InterPro" id="IPR003018">
    <property type="entry name" value="GAF"/>
</dbReference>
<dbReference type="SUPFAM" id="SSF55874">
    <property type="entry name" value="ATPase domain of HSP90 chaperone/DNA topoisomerase II/histidine kinase"/>
    <property type="match status" value="1"/>
</dbReference>
<evidence type="ECO:0000256" key="5">
    <source>
        <dbReference type="ARBA" id="ARBA00022553"/>
    </source>
</evidence>
<dbReference type="FunFam" id="1.10.287.130:FF:000003">
    <property type="entry name" value="Histidine kinase"/>
    <property type="match status" value="1"/>
</dbReference>
<feature type="compositionally biased region" description="Polar residues" evidence="14">
    <location>
        <begin position="2460"/>
        <end position="2470"/>
    </location>
</feature>
<feature type="compositionally biased region" description="Basic and acidic residues" evidence="14">
    <location>
        <begin position="2179"/>
        <end position="2189"/>
    </location>
</feature>
<evidence type="ECO:0000256" key="7">
    <source>
        <dbReference type="ARBA" id="ARBA00022692"/>
    </source>
</evidence>
<evidence type="ECO:0000256" key="2">
    <source>
        <dbReference type="ARBA" id="ARBA00004651"/>
    </source>
</evidence>
<dbReference type="Gene3D" id="1.10.287.130">
    <property type="match status" value="1"/>
</dbReference>
<organism evidence="18 19">
    <name type="scientific">Cryomyces minteri</name>
    <dbReference type="NCBI Taxonomy" id="331657"/>
    <lineage>
        <taxon>Eukaryota</taxon>
        <taxon>Fungi</taxon>
        <taxon>Dikarya</taxon>
        <taxon>Ascomycota</taxon>
        <taxon>Pezizomycotina</taxon>
        <taxon>Dothideomycetes</taxon>
        <taxon>Dothideomycetes incertae sedis</taxon>
        <taxon>Cryomyces</taxon>
    </lineage>
</organism>
<dbReference type="GO" id="GO:0009927">
    <property type="term" value="F:histidine phosphotransfer kinase activity"/>
    <property type="evidence" value="ECO:0007669"/>
    <property type="project" value="TreeGrafter"/>
</dbReference>
<feature type="region of interest" description="Disordered" evidence="14">
    <location>
        <begin position="2460"/>
        <end position="2479"/>
    </location>
</feature>
<dbReference type="Pfam" id="PF00072">
    <property type="entry name" value="Response_reg"/>
    <property type="match status" value="1"/>
</dbReference>
<evidence type="ECO:0000256" key="4">
    <source>
        <dbReference type="ARBA" id="ARBA00022475"/>
    </source>
</evidence>
<dbReference type="GO" id="GO:0000155">
    <property type="term" value="F:phosphorelay sensor kinase activity"/>
    <property type="evidence" value="ECO:0007669"/>
    <property type="project" value="InterPro"/>
</dbReference>
<dbReference type="OrthoDB" id="60033at2759"/>
<keyword evidence="5 13" id="KW-0597">Phosphoprotein</keyword>
<dbReference type="Pfam" id="PF02518">
    <property type="entry name" value="HATPase_c"/>
    <property type="match status" value="1"/>
</dbReference>
<feature type="domain" description="Response regulatory" evidence="17">
    <location>
        <begin position="2015"/>
        <end position="2138"/>
    </location>
</feature>
<accession>A0A4U0WLE4</accession>
<evidence type="ECO:0000313" key="18">
    <source>
        <dbReference type="EMBL" id="TKA63731.1"/>
    </source>
</evidence>
<dbReference type="SMART" id="SM00388">
    <property type="entry name" value="HisKA"/>
    <property type="match status" value="1"/>
</dbReference>
<dbReference type="FunFam" id="1.10.510.10:FF:000579">
    <property type="entry name" value="Sensor histidine kinase/response regulator, putative"/>
    <property type="match status" value="1"/>
</dbReference>
<dbReference type="Proteomes" id="UP000308768">
    <property type="component" value="Unassembled WGS sequence"/>
</dbReference>
<keyword evidence="4" id="KW-1003">Cell membrane</keyword>
<evidence type="ECO:0000256" key="1">
    <source>
        <dbReference type="ARBA" id="ARBA00000085"/>
    </source>
</evidence>
<dbReference type="InterPro" id="IPR011006">
    <property type="entry name" value="CheY-like_superfamily"/>
</dbReference>
<dbReference type="CDD" id="cd17546">
    <property type="entry name" value="REC_hyHK_CKI1_RcsC-like"/>
    <property type="match status" value="1"/>
</dbReference>
<dbReference type="InterPro" id="IPR011009">
    <property type="entry name" value="Kinase-like_dom_sf"/>
</dbReference>
<evidence type="ECO:0000259" key="17">
    <source>
        <dbReference type="PROSITE" id="PS50110"/>
    </source>
</evidence>
<dbReference type="GO" id="GO:0005524">
    <property type="term" value="F:ATP binding"/>
    <property type="evidence" value="ECO:0007669"/>
    <property type="project" value="UniProtKB-KW"/>
</dbReference>
<feature type="compositionally biased region" description="Polar residues" evidence="14">
    <location>
        <begin position="1989"/>
        <end position="2004"/>
    </location>
</feature>
<evidence type="ECO:0000256" key="3">
    <source>
        <dbReference type="ARBA" id="ARBA00012438"/>
    </source>
</evidence>
<feature type="compositionally biased region" description="Polar residues" evidence="14">
    <location>
        <begin position="68"/>
        <end position="100"/>
    </location>
</feature>
<feature type="compositionally biased region" description="Basic residues" evidence="14">
    <location>
        <begin position="1"/>
        <end position="13"/>
    </location>
</feature>
<evidence type="ECO:0000313" key="19">
    <source>
        <dbReference type="Proteomes" id="UP000308768"/>
    </source>
</evidence>
<evidence type="ECO:0000256" key="6">
    <source>
        <dbReference type="ARBA" id="ARBA00022679"/>
    </source>
</evidence>
<dbReference type="SUPFAM" id="SSF56112">
    <property type="entry name" value="Protein kinase-like (PK-like)"/>
    <property type="match status" value="1"/>
</dbReference>
<dbReference type="InterPro" id="IPR001789">
    <property type="entry name" value="Sig_transdc_resp-reg_receiver"/>
</dbReference>
<dbReference type="PROSITE" id="PS50109">
    <property type="entry name" value="HIS_KIN"/>
    <property type="match status" value="1"/>
</dbReference>
<dbReference type="SUPFAM" id="SSF52172">
    <property type="entry name" value="CheY-like"/>
    <property type="match status" value="1"/>
</dbReference>
<dbReference type="CDD" id="cd16922">
    <property type="entry name" value="HATPase_EvgS-ArcB-TorS-like"/>
    <property type="match status" value="1"/>
</dbReference>
<dbReference type="GO" id="GO:0005886">
    <property type="term" value="C:plasma membrane"/>
    <property type="evidence" value="ECO:0007669"/>
    <property type="project" value="UniProtKB-SubCell"/>
</dbReference>
<feature type="compositionally biased region" description="Polar residues" evidence="14">
    <location>
        <begin position="2164"/>
        <end position="2177"/>
    </location>
</feature>
<dbReference type="InterPro" id="IPR003594">
    <property type="entry name" value="HATPase_dom"/>
</dbReference>